<dbReference type="InterPro" id="IPR000571">
    <property type="entry name" value="Znf_CCCH"/>
</dbReference>
<dbReference type="GO" id="GO:0004842">
    <property type="term" value="F:ubiquitin-protein transferase activity"/>
    <property type="evidence" value="ECO:0007669"/>
    <property type="project" value="TreeGrafter"/>
</dbReference>
<dbReference type="GO" id="GO:0043161">
    <property type="term" value="P:proteasome-mediated ubiquitin-dependent protein catabolic process"/>
    <property type="evidence" value="ECO:0007669"/>
    <property type="project" value="TreeGrafter"/>
</dbReference>
<dbReference type="EMBL" id="CAJPDR010000826">
    <property type="protein sequence ID" value="CAF9942869.1"/>
    <property type="molecule type" value="Genomic_DNA"/>
</dbReference>
<dbReference type="Pfam" id="PF22191">
    <property type="entry name" value="IBR_1"/>
    <property type="match status" value="1"/>
</dbReference>
<comment type="pathway">
    <text evidence="1">Protein modification; protein ubiquitination.</text>
</comment>
<evidence type="ECO:0000259" key="10">
    <source>
        <dbReference type="PROSITE" id="PS50103"/>
    </source>
</evidence>
<dbReference type="GO" id="GO:0097039">
    <property type="term" value="P:protein linear polyubiquitination"/>
    <property type="evidence" value="ECO:0007669"/>
    <property type="project" value="TreeGrafter"/>
</dbReference>
<dbReference type="SMART" id="SM00647">
    <property type="entry name" value="IBR"/>
    <property type="match status" value="2"/>
</dbReference>
<evidence type="ECO:0000313" key="12">
    <source>
        <dbReference type="EMBL" id="CAF9942869.1"/>
    </source>
</evidence>
<gene>
    <name evidence="12" type="ORF">ALECFALPRED_010168</name>
</gene>
<dbReference type="PANTHER" id="PTHR22770">
    <property type="entry name" value="UBIQUITIN CONJUGATING ENZYME 7 INTERACTING PROTEIN-RELATED"/>
    <property type="match status" value="1"/>
</dbReference>
<keyword evidence="6" id="KW-0833">Ubl conjugation pathway</keyword>
<protein>
    <recommendedName>
        <fullName evidence="14">RBR-type E3 ubiquitin transferase</fullName>
    </recommendedName>
</protein>
<proteinExistence type="predicted"/>
<keyword evidence="5 8" id="KW-0863">Zinc-finger</keyword>
<evidence type="ECO:0008006" key="14">
    <source>
        <dbReference type="Google" id="ProtNLM"/>
    </source>
</evidence>
<feature type="region of interest" description="Disordered" evidence="9">
    <location>
        <begin position="18"/>
        <end position="43"/>
    </location>
</feature>
<evidence type="ECO:0000256" key="1">
    <source>
        <dbReference type="ARBA" id="ARBA00004906"/>
    </source>
</evidence>
<dbReference type="CDD" id="cd22585">
    <property type="entry name" value="Rcat_RBR_DEAH12-like"/>
    <property type="match status" value="1"/>
</dbReference>
<dbReference type="SUPFAM" id="SSF57850">
    <property type="entry name" value="RING/U-box"/>
    <property type="match status" value="3"/>
</dbReference>
<name>A0A8H3J9E7_9LECA</name>
<dbReference type="Pfam" id="PF01485">
    <property type="entry name" value="IBR"/>
    <property type="match status" value="1"/>
</dbReference>
<evidence type="ECO:0000256" key="6">
    <source>
        <dbReference type="ARBA" id="ARBA00022786"/>
    </source>
</evidence>
<dbReference type="PANTHER" id="PTHR22770:SF13">
    <property type="entry name" value="RING-TYPE DOMAIN-CONTAINING PROTEIN"/>
    <property type="match status" value="1"/>
</dbReference>
<dbReference type="Gene3D" id="3.30.40.10">
    <property type="entry name" value="Zinc/RING finger domain, C3HC4 (zinc finger)"/>
    <property type="match status" value="1"/>
</dbReference>
<dbReference type="AlphaFoldDB" id="A0A8H3J9E7"/>
<sequence length="783" mass="86889">MLGRCKKGIDCPYEHLNKNISTPNDKQNAQAEGVNAPPNPTHVQETKIESHSIAAPEQSPRDLEVRNLRGASVMFGPGAQVHDLEFPSDYSAVQMTSLQQKCDAEAFQGFLATLGEIVPLSLIRVKTVTKPPCTVASARIRDSGFAQRLKLKADIGVEGIHVPDIAVSILQIGIKSESSANRLQMNTVSCTWYKPSRSAWLHYDNTGKAKAAEKFIARRDFRIAGRKIQATLQNPERYFGYRETITSVQLGNLDASTSQSMIERHIPGHLTPVNVIMGKISYSTSLHEVEESVKALLSGVGPLDVWEPNHTTSATQVKAIARFQTGGHARKAVNQLSGQKMPQLANSKLFVSPLISVKFNVPKAMYSAIRGEVDHLKSQIWDAGHVHIKAYLPMDPTQKLIALRLYGEDANAVAKAKSAFEKILVGDMAMNGEFGVWDDFFTNPDGLAYLNELSHTHQGYIYRDMRKHRLSLYGSADSKERIRSALIEKLDCLTEMTHFISLSAEDLKKALQGGFRRIIATLGKQKASFDRRRRPQIITIIGSAHDLETAQALLNQDVSSNLDDLVLDEDTDQPDCAVCWTEADDAYRTPCGHFYCRSCFASQCSSAGEGDLPVRCLGDSANCSRVFGIQELKTALPSEAFEQLLEDSFTTHVRTNPKSFQYCPTPDCQQIYRISPDGVVFTCPACLTPICTTCQITSHDGMSCEAYKRVGTQGNDEFRKWKQENDVKDCPVCKVPIEKSDGCNHMECGNCKTHICWVCLETFDEGRKCYGHMQEVHGSFYAE</sequence>
<feature type="domain" description="C3H1-type" evidence="10">
    <location>
        <begin position="1"/>
        <end position="18"/>
    </location>
</feature>
<dbReference type="InterPro" id="IPR051628">
    <property type="entry name" value="LUBAC_E3_Ligases"/>
</dbReference>
<feature type="domain" description="RING-type" evidence="11">
    <location>
        <begin position="572"/>
        <end position="783"/>
    </location>
</feature>
<evidence type="ECO:0000256" key="7">
    <source>
        <dbReference type="ARBA" id="ARBA00022833"/>
    </source>
</evidence>
<evidence type="ECO:0000256" key="5">
    <source>
        <dbReference type="ARBA" id="ARBA00022771"/>
    </source>
</evidence>
<keyword evidence="3 8" id="KW-0479">Metal-binding</keyword>
<evidence type="ECO:0000313" key="13">
    <source>
        <dbReference type="Proteomes" id="UP000664203"/>
    </source>
</evidence>
<dbReference type="InterPro" id="IPR002867">
    <property type="entry name" value="IBR_dom"/>
</dbReference>
<dbReference type="InterPro" id="IPR013083">
    <property type="entry name" value="Znf_RING/FYVE/PHD"/>
</dbReference>
<reference evidence="12" key="1">
    <citation type="submission" date="2021-03" db="EMBL/GenBank/DDBJ databases">
        <authorList>
            <person name="Tagirdzhanova G."/>
        </authorList>
    </citation>
    <scope>NUCLEOTIDE SEQUENCE</scope>
</reference>
<organism evidence="12 13">
    <name type="scientific">Alectoria fallacina</name>
    <dbReference type="NCBI Taxonomy" id="1903189"/>
    <lineage>
        <taxon>Eukaryota</taxon>
        <taxon>Fungi</taxon>
        <taxon>Dikarya</taxon>
        <taxon>Ascomycota</taxon>
        <taxon>Pezizomycotina</taxon>
        <taxon>Lecanoromycetes</taxon>
        <taxon>OSLEUM clade</taxon>
        <taxon>Lecanoromycetidae</taxon>
        <taxon>Lecanorales</taxon>
        <taxon>Lecanorineae</taxon>
        <taxon>Parmeliaceae</taxon>
        <taxon>Alectoria</taxon>
    </lineage>
</organism>
<dbReference type="PROSITE" id="PS50103">
    <property type="entry name" value="ZF_C3H1"/>
    <property type="match status" value="1"/>
</dbReference>
<dbReference type="Gene3D" id="1.20.120.1750">
    <property type="match status" value="1"/>
</dbReference>
<evidence type="ECO:0000256" key="3">
    <source>
        <dbReference type="ARBA" id="ARBA00022723"/>
    </source>
</evidence>
<dbReference type="GO" id="GO:0008270">
    <property type="term" value="F:zinc ion binding"/>
    <property type="evidence" value="ECO:0007669"/>
    <property type="project" value="UniProtKB-KW"/>
</dbReference>
<dbReference type="GO" id="GO:0043130">
    <property type="term" value="F:ubiquitin binding"/>
    <property type="evidence" value="ECO:0007669"/>
    <property type="project" value="TreeGrafter"/>
</dbReference>
<keyword evidence="2" id="KW-0808">Transferase</keyword>
<keyword evidence="7 8" id="KW-0862">Zinc</keyword>
<dbReference type="PROSITE" id="PS51873">
    <property type="entry name" value="TRIAD"/>
    <property type="match status" value="1"/>
</dbReference>
<feature type="compositionally biased region" description="Polar residues" evidence="9">
    <location>
        <begin position="18"/>
        <end position="30"/>
    </location>
</feature>
<accession>A0A8H3J9E7</accession>
<keyword evidence="4" id="KW-0677">Repeat</keyword>
<dbReference type="Proteomes" id="UP000664203">
    <property type="component" value="Unassembled WGS sequence"/>
</dbReference>
<keyword evidence="13" id="KW-1185">Reference proteome</keyword>
<dbReference type="OrthoDB" id="10009520at2759"/>
<evidence type="ECO:0000256" key="8">
    <source>
        <dbReference type="PROSITE-ProRule" id="PRU00723"/>
    </source>
</evidence>
<evidence type="ECO:0000256" key="4">
    <source>
        <dbReference type="ARBA" id="ARBA00022737"/>
    </source>
</evidence>
<feature type="zinc finger region" description="C3H1-type" evidence="8">
    <location>
        <begin position="1"/>
        <end position="18"/>
    </location>
</feature>
<comment type="caution">
    <text evidence="12">The sequence shown here is derived from an EMBL/GenBank/DDBJ whole genome shotgun (WGS) entry which is preliminary data.</text>
</comment>
<evidence type="ECO:0000256" key="9">
    <source>
        <dbReference type="SAM" id="MobiDB-lite"/>
    </source>
</evidence>
<evidence type="ECO:0000256" key="2">
    <source>
        <dbReference type="ARBA" id="ARBA00022679"/>
    </source>
</evidence>
<dbReference type="CDD" id="cd20335">
    <property type="entry name" value="BRcat_RBR"/>
    <property type="match status" value="1"/>
</dbReference>
<dbReference type="InterPro" id="IPR044066">
    <property type="entry name" value="TRIAD_supradom"/>
</dbReference>
<evidence type="ECO:0000259" key="11">
    <source>
        <dbReference type="PROSITE" id="PS51873"/>
    </source>
</evidence>
<dbReference type="GO" id="GO:0000151">
    <property type="term" value="C:ubiquitin ligase complex"/>
    <property type="evidence" value="ECO:0007669"/>
    <property type="project" value="TreeGrafter"/>
</dbReference>